<evidence type="ECO:0000256" key="1">
    <source>
        <dbReference type="ARBA" id="ARBA00022676"/>
    </source>
</evidence>
<dbReference type="GO" id="GO:0016757">
    <property type="term" value="F:glycosyltransferase activity"/>
    <property type="evidence" value="ECO:0007669"/>
    <property type="project" value="UniProtKB-KW"/>
</dbReference>
<dbReference type="InterPro" id="IPR001296">
    <property type="entry name" value="Glyco_trans_1"/>
</dbReference>
<reference evidence="5" key="1">
    <citation type="submission" date="2021-01" db="EMBL/GenBank/DDBJ databases">
        <title>Whole genome shotgun sequence of Planosporangium mesophilum NBRC 109066.</title>
        <authorList>
            <person name="Komaki H."/>
            <person name="Tamura T."/>
        </authorList>
    </citation>
    <scope>NUCLEOTIDE SEQUENCE</scope>
    <source>
        <strain evidence="5">NBRC 109066</strain>
    </source>
</reference>
<evidence type="ECO:0000259" key="4">
    <source>
        <dbReference type="Pfam" id="PF13439"/>
    </source>
</evidence>
<keyword evidence="1" id="KW-0328">Glycosyltransferase</keyword>
<sequence length="385" mass="42082">MIPTEADHSDPTSPLKIAMVVPPWYELPPCGYGGIELICAALVDALCARGHDVTMFGAGVRTGTAAHFVSTVSTPQYERLGEAMPDALHAARVGRLLADTQFDVVHDHSLSGPLTAGYRSAPTVVTVHGPADGELGDYYAALGEHIHLVAISDSQRRQRPELRWAATIHNAIEPTQFVPAHNPDGPVVWLARFSPDKGPDLAIKACREAGLPLVLAGKCNENSERRYLDEVIRPMLEDDVELVCNGDRTTTNRLLTEARCLIMPIRWHEPFGMVMIEAMASGTPVVALRRGSVPEVVRHGVTGWICEDPADLPAALLRAGELDPRECVAHARSTFGVQRMARRYERVYRQAITNARRPRRGARRQTALVPTRVLSTIGERRGAAS</sequence>
<evidence type="ECO:0000256" key="2">
    <source>
        <dbReference type="ARBA" id="ARBA00022679"/>
    </source>
</evidence>
<dbReference type="AlphaFoldDB" id="A0A8J3TK13"/>
<dbReference type="EMBL" id="BOON01000065">
    <property type="protein sequence ID" value="GII26054.1"/>
    <property type="molecule type" value="Genomic_DNA"/>
</dbReference>
<dbReference type="SUPFAM" id="SSF53756">
    <property type="entry name" value="UDP-Glycosyltransferase/glycogen phosphorylase"/>
    <property type="match status" value="1"/>
</dbReference>
<dbReference type="Pfam" id="PF13439">
    <property type="entry name" value="Glyco_transf_4"/>
    <property type="match status" value="1"/>
</dbReference>
<dbReference type="RefSeq" id="WP_373315540.1">
    <property type="nucleotide sequence ID" value="NZ_BOON01000065.1"/>
</dbReference>
<gene>
    <name evidence="5" type="ORF">Pme01_56510</name>
</gene>
<dbReference type="Pfam" id="PF00534">
    <property type="entry name" value="Glycos_transf_1"/>
    <property type="match status" value="1"/>
</dbReference>
<dbReference type="PANTHER" id="PTHR12526:SF595">
    <property type="entry name" value="BLL5217 PROTEIN"/>
    <property type="match status" value="1"/>
</dbReference>
<dbReference type="InterPro" id="IPR028098">
    <property type="entry name" value="Glyco_trans_4-like_N"/>
</dbReference>
<proteinExistence type="predicted"/>
<organism evidence="5 6">
    <name type="scientific">Planosporangium mesophilum</name>
    <dbReference type="NCBI Taxonomy" id="689768"/>
    <lineage>
        <taxon>Bacteria</taxon>
        <taxon>Bacillati</taxon>
        <taxon>Actinomycetota</taxon>
        <taxon>Actinomycetes</taxon>
        <taxon>Micromonosporales</taxon>
        <taxon>Micromonosporaceae</taxon>
        <taxon>Planosporangium</taxon>
    </lineage>
</organism>
<dbReference type="CDD" id="cd03802">
    <property type="entry name" value="GT4_AviGT4-like"/>
    <property type="match status" value="1"/>
</dbReference>
<name>A0A8J3TK13_9ACTN</name>
<dbReference type="Proteomes" id="UP000599074">
    <property type="component" value="Unassembled WGS sequence"/>
</dbReference>
<keyword evidence="6" id="KW-1185">Reference proteome</keyword>
<evidence type="ECO:0000313" key="5">
    <source>
        <dbReference type="EMBL" id="GII26054.1"/>
    </source>
</evidence>
<protein>
    <submittedName>
        <fullName evidence="5">Glycosyl transferase</fullName>
    </submittedName>
</protein>
<feature type="domain" description="Glycosyl transferase family 1" evidence="3">
    <location>
        <begin position="187"/>
        <end position="310"/>
    </location>
</feature>
<evidence type="ECO:0000313" key="6">
    <source>
        <dbReference type="Proteomes" id="UP000599074"/>
    </source>
</evidence>
<dbReference type="PANTHER" id="PTHR12526">
    <property type="entry name" value="GLYCOSYLTRANSFERASE"/>
    <property type="match status" value="1"/>
</dbReference>
<keyword evidence="2 5" id="KW-0808">Transferase</keyword>
<dbReference type="Gene3D" id="3.40.50.2000">
    <property type="entry name" value="Glycogen Phosphorylase B"/>
    <property type="match status" value="2"/>
</dbReference>
<evidence type="ECO:0000259" key="3">
    <source>
        <dbReference type="Pfam" id="PF00534"/>
    </source>
</evidence>
<comment type="caution">
    <text evidence="5">The sequence shown here is derived from an EMBL/GenBank/DDBJ whole genome shotgun (WGS) entry which is preliminary data.</text>
</comment>
<feature type="domain" description="Glycosyltransferase subfamily 4-like N-terminal" evidence="4">
    <location>
        <begin position="32"/>
        <end position="164"/>
    </location>
</feature>
<accession>A0A8J3TK13</accession>